<dbReference type="EMBL" id="JAEDAH010000049">
    <property type="protein sequence ID" value="MCA6063942.1"/>
    <property type="molecule type" value="Genomic_DNA"/>
</dbReference>
<evidence type="ECO:0000256" key="1">
    <source>
        <dbReference type="SAM" id="Phobius"/>
    </source>
</evidence>
<proteinExistence type="predicted"/>
<comment type="caution">
    <text evidence="3">The sequence shown here is derived from an EMBL/GenBank/DDBJ whole genome shotgun (WGS) entry which is preliminary data.</text>
</comment>
<keyword evidence="3" id="KW-0012">Acyltransferase</keyword>
<dbReference type="GO" id="GO:0016746">
    <property type="term" value="F:acyltransferase activity"/>
    <property type="evidence" value="ECO:0007669"/>
    <property type="project" value="UniProtKB-KW"/>
</dbReference>
<dbReference type="SMART" id="SM00563">
    <property type="entry name" value="PlsC"/>
    <property type="match status" value="1"/>
</dbReference>
<feature type="domain" description="Phospholipid/glycerol acyltransferase" evidence="2">
    <location>
        <begin position="85"/>
        <end position="227"/>
    </location>
</feature>
<keyword evidence="1" id="KW-0812">Transmembrane</keyword>
<evidence type="ECO:0000313" key="3">
    <source>
        <dbReference type="EMBL" id="MCA6063942.1"/>
    </source>
</evidence>
<feature type="transmembrane region" description="Helical" evidence="1">
    <location>
        <begin position="12"/>
        <end position="35"/>
    </location>
</feature>
<keyword evidence="1" id="KW-1133">Transmembrane helix</keyword>
<evidence type="ECO:0000313" key="4">
    <source>
        <dbReference type="Proteomes" id="UP000714380"/>
    </source>
</evidence>
<dbReference type="SUPFAM" id="SSF69593">
    <property type="entry name" value="Glycerol-3-phosphate (1)-acyltransferase"/>
    <property type="match status" value="1"/>
</dbReference>
<dbReference type="CDD" id="cd07990">
    <property type="entry name" value="LPLAT_LCLAT1-like"/>
    <property type="match status" value="1"/>
</dbReference>
<keyword evidence="1" id="KW-0472">Membrane</keyword>
<dbReference type="Proteomes" id="UP000714380">
    <property type="component" value="Unassembled WGS sequence"/>
</dbReference>
<dbReference type="PANTHER" id="PTHR10983">
    <property type="entry name" value="1-ACYLGLYCEROL-3-PHOSPHATE ACYLTRANSFERASE-RELATED"/>
    <property type="match status" value="1"/>
</dbReference>
<dbReference type="PANTHER" id="PTHR10983:SF16">
    <property type="entry name" value="LYSOCARDIOLIPIN ACYLTRANSFERASE 1"/>
    <property type="match status" value="1"/>
</dbReference>
<accession>A0ABS7ZQH0</accession>
<sequence length="294" mass="34170">MLPLIRGSVAAVLLVTNVLFWCLLLFAFTLLKIIIPVPAVRSGITRILNAIANSWISCNSGWMHLTQKMDWDIQLPPNLDSKGWYFVISNHQSWVDILVLQHSLNRRIPLLKFFLKQELIKVPVMGAAWWALDFPFMKRYSKAYLEKYPEKKGQDLETTRKACEKFRTLPTSVMNFLEGTRFEQAKHDKQQSPYKHLLKPKAGGMAFAMSAMGEQFSSVLDVTIHYPDFVPTFWEFMQGKMPRCTVLVEELPIPQDLRNGDYENDADYRSRFQQWVHELWEKKDAQLDALIQKG</sequence>
<dbReference type="Pfam" id="PF01553">
    <property type="entry name" value="Acyltransferase"/>
    <property type="match status" value="1"/>
</dbReference>
<name>A0ABS7ZQH0_9GAMM</name>
<gene>
    <name evidence="3" type="ORF">I9W95_10010</name>
</gene>
<protein>
    <submittedName>
        <fullName evidence="3">Acyltransferase</fullName>
    </submittedName>
</protein>
<keyword evidence="4" id="KW-1185">Reference proteome</keyword>
<evidence type="ECO:0000259" key="2">
    <source>
        <dbReference type="SMART" id="SM00563"/>
    </source>
</evidence>
<reference evidence="3 4" key="1">
    <citation type="submission" date="2020-12" db="EMBL/GenBank/DDBJ databases">
        <title>Novel Thalassolituus-related marine hydrocarbonoclastic bacteria mediated algae-derived hydrocarbons mineralization in twilight zone of the northern South China Sea.</title>
        <authorList>
            <person name="Dong C."/>
        </authorList>
    </citation>
    <scope>NUCLEOTIDE SEQUENCE [LARGE SCALE GENOMIC DNA]</scope>
    <source>
        <strain evidence="3 4">IMCC1826</strain>
    </source>
</reference>
<dbReference type="RefSeq" id="WP_225674434.1">
    <property type="nucleotide sequence ID" value="NZ_JAEDAH010000049.1"/>
</dbReference>
<dbReference type="InterPro" id="IPR002123">
    <property type="entry name" value="Plipid/glycerol_acylTrfase"/>
</dbReference>
<keyword evidence="3" id="KW-0808">Transferase</keyword>
<dbReference type="NCBIfam" id="NF010621">
    <property type="entry name" value="PRK14014.1"/>
    <property type="match status" value="1"/>
</dbReference>
<organism evidence="3 4">
    <name type="scientific">Thalassolituus marinus</name>
    <dbReference type="NCBI Taxonomy" id="671053"/>
    <lineage>
        <taxon>Bacteria</taxon>
        <taxon>Pseudomonadati</taxon>
        <taxon>Pseudomonadota</taxon>
        <taxon>Gammaproteobacteria</taxon>
        <taxon>Oceanospirillales</taxon>
        <taxon>Oceanospirillaceae</taxon>
        <taxon>Thalassolituus</taxon>
    </lineage>
</organism>